<dbReference type="InterPro" id="IPR004591">
    <property type="entry name" value="Rfa1"/>
</dbReference>
<sequence>MASTSLTMGSIAAISNGEGDDLQPVLQVVEIRLVNTVKSSVERYRMLLSDSVYHQQGMLATQMNEIVKSGHLQKGSIVRLTEFFCNTIQGRRIIIVMSMQVLVEKSEVIGEPRSYDTSAPVLQKRASDPLQPSVNQSGLSIESVQPHSSSRADVSVAGQSALVGASLPKQESALNNQLYGSSLAGGSFPGRSISNVNPRAESGSGGFMDSNQNGGAQQQRFFVSTTGSSSPSNIYGRPALPTYQQPPSMYSNRGPIAKNEAPVRVIPISALNPYQGKWTIKARVTTKGDLRHYNNARGEGKVFSFDLLDSDGGEIRATCFNMVADQFYEQIEIGKIYLISKGTLRPAQKNFNHLNNEYEIMLESSTTIQPCLEDNTIPWQQFNFKPVSEIESMDNNSTVDVIGVVSSIQPAGTIMRKNGTETHKRTLQLKDMSGRSVEITLWEKFCNTQGHEIQVMCDSGIFPVLAIKAGRVSDFGGKSVGTISSSQLFINPDIPEMHQLKEWFDREGKNHTALSISRETSTIGRIGVRKNVSQIKDEGLGRSEKPDWITVKATVSFIKLDNFCYTACPLMIGDRQCNKKVNNNGDGMWHCDRCDQSFPECDYRYLLQFQIQDHTGITWVLMFQECAEEILGISAKELYLLKYEEQDELKFAEIVRKVLFNQYLFKLKVKEETFSDEQRLKSTTMKAERVDPSSESRYLLGMIEKLCMEDASIFAAMNGANVSGSGNPSSGYYNAECRPTPNVPIGGCISDRFKMNPSSRVGQHVNQYGGTIDHGMRSREDPSICKNCGLSGHNIQNCPRSLNRLEQTMVGGFSSRSSAAMIDGGNASNFVRRIGESMLSNSCGLKLFHCRCPSTSMESEQAN</sequence>
<feature type="domain" description="CCHC-type" evidence="15">
    <location>
        <begin position="785"/>
        <end position="800"/>
    </location>
</feature>
<dbReference type="InterPro" id="IPR013955">
    <property type="entry name" value="Rep_factor-A_C"/>
</dbReference>
<comment type="subunit">
    <text evidence="13">Heterotrimer of RPA1, RPA2 and RPA3 (canonical replication protein A complex).</text>
</comment>
<dbReference type="CDD" id="cd04474">
    <property type="entry name" value="RPA1_DBD_A"/>
    <property type="match status" value="1"/>
</dbReference>
<feature type="region of interest" description="Disordered" evidence="14">
    <location>
        <begin position="119"/>
        <end position="155"/>
    </location>
</feature>
<keyword evidence="11 13" id="KW-0539">Nucleus</keyword>
<dbReference type="InterPro" id="IPR012340">
    <property type="entry name" value="NA-bd_OB-fold"/>
</dbReference>
<dbReference type="GO" id="GO:0000724">
    <property type="term" value="P:double-strand break repair via homologous recombination"/>
    <property type="evidence" value="ECO:0007669"/>
    <property type="project" value="TreeGrafter"/>
</dbReference>
<evidence type="ECO:0000259" key="15">
    <source>
        <dbReference type="PROSITE" id="PS50158"/>
    </source>
</evidence>
<dbReference type="InterPro" id="IPR004365">
    <property type="entry name" value="NA-bd_OB_tRNA"/>
</dbReference>
<dbReference type="GO" id="GO:0007004">
    <property type="term" value="P:telomere maintenance via telomerase"/>
    <property type="evidence" value="ECO:0007669"/>
    <property type="project" value="TreeGrafter"/>
</dbReference>
<dbReference type="GO" id="GO:0043047">
    <property type="term" value="F:single-stranded telomeric DNA binding"/>
    <property type="evidence" value="ECO:0007669"/>
    <property type="project" value="TreeGrafter"/>
</dbReference>
<evidence type="ECO:0000256" key="8">
    <source>
        <dbReference type="ARBA" id="ARBA00023125"/>
    </source>
</evidence>
<dbReference type="Pfam" id="PF08646">
    <property type="entry name" value="Rep_fac-A_C"/>
    <property type="match status" value="1"/>
</dbReference>
<dbReference type="GO" id="GO:0006289">
    <property type="term" value="P:nucleotide-excision repair"/>
    <property type="evidence" value="ECO:0007669"/>
    <property type="project" value="TreeGrafter"/>
</dbReference>
<dbReference type="SUPFAM" id="SSF50249">
    <property type="entry name" value="Nucleic acid-binding proteins"/>
    <property type="match status" value="4"/>
</dbReference>
<dbReference type="PANTHER" id="PTHR23273:SF4">
    <property type="entry name" value="REPLICATION PROTEIN A OB DOMAIN-CONTAINING PROTEIN"/>
    <property type="match status" value="1"/>
</dbReference>
<feature type="region of interest" description="Disordered" evidence="14">
    <location>
        <begin position="224"/>
        <end position="245"/>
    </location>
</feature>
<keyword evidence="5" id="KW-0227">DNA damage</keyword>
<dbReference type="FunFam" id="2.40.50.140:FF:000041">
    <property type="entry name" value="Replication protein A subunit"/>
    <property type="match status" value="1"/>
</dbReference>
<comment type="function">
    <text evidence="13">Component of the replication protein A complex (RPA) required for DNA recombination, repair and replication. The activity of RPA is mediated by single-stranded DNA binding and protein interactions. Probably involved in repair of double-strand DNA breaks (DSBs) induced by genotoxic stresses.</text>
</comment>
<evidence type="ECO:0000256" key="11">
    <source>
        <dbReference type="ARBA" id="ARBA00023242"/>
    </source>
</evidence>
<evidence type="ECO:0000256" key="14">
    <source>
        <dbReference type="SAM" id="MobiDB-lite"/>
    </source>
</evidence>
<reference evidence="16 17" key="1">
    <citation type="journal article" date="2020" name="Nat. Food">
        <title>A phased Vanilla planifolia genome enables genetic improvement of flavour and production.</title>
        <authorList>
            <person name="Hasing T."/>
            <person name="Tang H."/>
            <person name="Brym M."/>
            <person name="Khazi F."/>
            <person name="Huang T."/>
            <person name="Chambers A.H."/>
        </authorList>
    </citation>
    <scope>NUCLEOTIDE SEQUENCE [LARGE SCALE GENOMIC DNA]</scope>
    <source>
        <tissue evidence="16">Leaf</tissue>
    </source>
</reference>
<dbReference type="PROSITE" id="PS50158">
    <property type="entry name" value="ZF_CCHC"/>
    <property type="match status" value="1"/>
</dbReference>
<evidence type="ECO:0000313" key="16">
    <source>
        <dbReference type="EMBL" id="KAG0484148.1"/>
    </source>
</evidence>
<gene>
    <name evidence="16" type="ORF">HPP92_012232</name>
</gene>
<dbReference type="Pfam" id="PF16900">
    <property type="entry name" value="REPA_OB_2"/>
    <property type="match status" value="1"/>
</dbReference>
<keyword evidence="8 13" id="KW-0238">DNA-binding</keyword>
<proteinExistence type="inferred from homology"/>
<keyword evidence="6 12" id="KW-0863">Zinc-finger</keyword>
<dbReference type="Pfam" id="PF01336">
    <property type="entry name" value="tRNA_anti-codon"/>
    <property type="match status" value="1"/>
</dbReference>
<evidence type="ECO:0000256" key="1">
    <source>
        <dbReference type="ARBA" id="ARBA00004123"/>
    </source>
</evidence>
<keyword evidence="4 13" id="KW-0479">Metal-binding</keyword>
<evidence type="ECO:0000256" key="6">
    <source>
        <dbReference type="ARBA" id="ARBA00022771"/>
    </source>
</evidence>
<keyword evidence="7 13" id="KW-0862">Zinc</keyword>
<dbReference type="InterPro" id="IPR047192">
    <property type="entry name" value="Euk_RPA1_DBD_C"/>
</dbReference>
<dbReference type="GO" id="GO:0007140">
    <property type="term" value="P:male meiotic nuclear division"/>
    <property type="evidence" value="ECO:0007669"/>
    <property type="project" value="UniProtKB-ARBA"/>
</dbReference>
<dbReference type="CDD" id="cd04475">
    <property type="entry name" value="RPA1_DBD_B"/>
    <property type="match status" value="1"/>
</dbReference>
<dbReference type="InterPro" id="IPR031657">
    <property type="entry name" value="REPA_OB_2"/>
</dbReference>
<evidence type="ECO:0000256" key="9">
    <source>
        <dbReference type="ARBA" id="ARBA00023172"/>
    </source>
</evidence>
<dbReference type="GO" id="GO:0008270">
    <property type="term" value="F:zinc ion binding"/>
    <property type="evidence" value="ECO:0007669"/>
    <property type="project" value="UniProtKB-KW"/>
</dbReference>
<dbReference type="OrthoDB" id="1751331at2759"/>
<evidence type="ECO:0000256" key="10">
    <source>
        <dbReference type="ARBA" id="ARBA00023204"/>
    </source>
</evidence>
<dbReference type="CDD" id="cd04476">
    <property type="entry name" value="RPA1_DBD_C"/>
    <property type="match status" value="1"/>
</dbReference>
<dbReference type="Proteomes" id="UP000639772">
    <property type="component" value="Unassembled WGS sequence"/>
</dbReference>
<keyword evidence="9" id="KW-0233">DNA recombination</keyword>
<comment type="similarity">
    <text evidence="2 13">Belongs to the replication factor A protein 1 family.</text>
</comment>
<accession>A0A835V4A0</accession>
<dbReference type="InterPro" id="IPR001878">
    <property type="entry name" value="Znf_CCHC"/>
</dbReference>
<evidence type="ECO:0000256" key="5">
    <source>
        <dbReference type="ARBA" id="ARBA00022763"/>
    </source>
</evidence>
<evidence type="ECO:0000256" key="13">
    <source>
        <dbReference type="RuleBase" id="RU364130"/>
    </source>
</evidence>
<dbReference type="FunFam" id="2.40.50.140:FF:000064">
    <property type="entry name" value="Replication protein A subunit"/>
    <property type="match status" value="1"/>
</dbReference>
<dbReference type="AlphaFoldDB" id="A0A835V4A0"/>
<evidence type="ECO:0000256" key="12">
    <source>
        <dbReference type="PROSITE-ProRule" id="PRU00047"/>
    </source>
</evidence>
<dbReference type="GO" id="GO:0005662">
    <property type="term" value="C:DNA replication factor A complex"/>
    <property type="evidence" value="ECO:0007669"/>
    <property type="project" value="TreeGrafter"/>
</dbReference>
<protein>
    <recommendedName>
        <fullName evidence="13">Replication protein A subunit</fullName>
    </recommendedName>
</protein>
<keyword evidence="3 13" id="KW-0235">DNA replication</keyword>
<evidence type="ECO:0000313" key="17">
    <source>
        <dbReference type="Proteomes" id="UP000639772"/>
    </source>
</evidence>
<dbReference type="CDD" id="cd04477">
    <property type="entry name" value="RPA1N"/>
    <property type="match status" value="1"/>
</dbReference>
<keyword evidence="10" id="KW-0234">DNA repair</keyword>
<feature type="compositionally biased region" description="Polar residues" evidence="14">
    <location>
        <begin position="224"/>
        <end position="233"/>
    </location>
</feature>
<evidence type="ECO:0000256" key="7">
    <source>
        <dbReference type="ARBA" id="ARBA00022833"/>
    </source>
</evidence>
<feature type="compositionally biased region" description="Polar residues" evidence="14">
    <location>
        <begin position="130"/>
        <end position="152"/>
    </location>
</feature>
<name>A0A835V4A0_VANPL</name>
<dbReference type="InterPro" id="IPR007199">
    <property type="entry name" value="Rep_factor-A_N"/>
</dbReference>
<dbReference type="GO" id="GO:0006260">
    <property type="term" value="P:DNA replication"/>
    <property type="evidence" value="ECO:0007669"/>
    <property type="project" value="UniProtKB-KW"/>
</dbReference>
<evidence type="ECO:0000256" key="3">
    <source>
        <dbReference type="ARBA" id="ARBA00022705"/>
    </source>
</evidence>
<comment type="subcellular location">
    <subcellularLocation>
        <location evidence="1 13">Nucleus</location>
    </subcellularLocation>
</comment>
<dbReference type="PANTHER" id="PTHR23273">
    <property type="entry name" value="REPLICATION FACTOR A 1, RFA1"/>
    <property type="match status" value="1"/>
</dbReference>
<organism evidence="16 17">
    <name type="scientific">Vanilla planifolia</name>
    <name type="common">Vanilla</name>
    <dbReference type="NCBI Taxonomy" id="51239"/>
    <lineage>
        <taxon>Eukaryota</taxon>
        <taxon>Viridiplantae</taxon>
        <taxon>Streptophyta</taxon>
        <taxon>Embryophyta</taxon>
        <taxon>Tracheophyta</taxon>
        <taxon>Spermatophyta</taxon>
        <taxon>Magnoliopsida</taxon>
        <taxon>Liliopsida</taxon>
        <taxon>Asparagales</taxon>
        <taxon>Orchidaceae</taxon>
        <taxon>Vanilloideae</taxon>
        <taxon>Vanilleae</taxon>
        <taxon>Vanilla</taxon>
    </lineage>
</organism>
<evidence type="ECO:0000256" key="4">
    <source>
        <dbReference type="ARBA" id="ARBA00022723"/>
    </source>
</evidence>
<evidence type="ECO:0000256" key="2">
    <source>
        <dbReference type="ARBA" id="ARBA00005690"/>
    </source>
</evidence>
<dbReference type="Gene3D" id="2.40.50.140">
    <property type="entry name" value="Nucleic acid-binding proteins"/>
    <property type="match status" value="4"/>
</dbReference>
<dbReference type="GO" id="GO:0003684">
    <property type="term" value="F:damaged DNA binding"/>
    <property type="evidence" value="ECO:0007669"/>
    <property type="project" value="TreeGrafter"/>
</dbReference>
<dbReference type="Pfam" id="PF04057">
    <property type="entry name" value="Rep-A_N"/>
    <property type="match status" value="1"/>
</dbReference>
<dbReference type="NCBIfam" id="TIGR00617">
    <property type="entry name" value="rpa1"/>
    <property type="match status" value="1"/>
</dbReference>
<comment type="caution">
    <text evidence="16">The sequence shown here is derived from an EMBL/GenBank/DDBJ whole genome shotgun (WGS) entry which is preliminary data.</text>
</comment>
<dbReference type="FunFam" id="2.40.50.140:FF:000090">
    <property type="entry name" value="Replication protein A subunit"/>
    <property type="match status" value="1"/>
</dbReference>
<dbReference type="EMBL" id="JADCNM010000005">
    <property type="protein sequence ID" value="KAG0484148.1"/>
    <property type="molecule type" value="Genomic_DNA"/>
</dbReference>
<dbReference type="FunFam" id="2.40.50.140:FF:000117">
    <property type="entry name" value="Replication protein A subunit"/>
    <property type="match status" value="1"/>
</dbReference>